<dbReference type="EMBL" id="OLKH01000049">
    <property type="protein sequence ID" value="SPE76201.1"/>
    <property type="molecule type" value="Genomic_DNA"/>
</dbReference>
<proteinExistence type="predicted"/>
<accession>A0A2N9P789</accession>
<organism evidence="3 4">
    <name type="scientific">Flavobacterium columnare</name>
    <dbReference type="NCBI Taxonomy" id="996"/>
    <lineage>
        <taxon>Bacteria</taxon>
        <taxon>Pseudomonadati</taxon>
        <taxon>Bacteroidota</taxon>
        <taxon>Flavobacteriia</taxon>
        <taxon>Flavobacteriales</taxon>
        <taxon>Flavobacteriaceae</taxon>
        <taxon>Flavobacterium</taxon>
    </lineage>
</organism>
<feature type="domain" description="Outer membrane protein beta-barrel" evidence="2">
    <location>
        <begin position="20"/>
        <end position="183"/>
    </location>
</feature>
<evidence type="ECO:0000313" key="4">
    <source>
        <dbReference type="Proteomes" id="UP000238180"/>
    </source>
</evidence>
<sequence>MKRVFVALALFIAGVSGVQAQVTFNPIVRGGLNVSRFTNGDTGYQYSYGYDANTGRFIKSESDNLFSTKANFYLGFGVALKFNKLYTLQPELNYSAQGASAKVVYNSKTNTMEYGDLNVSYFGAQVINKFNFRKFNLHVGPGLDFMTSKNFKVENDVDLTLSMGAGYDITKNFGVEARFKVGVVPVVQTTHYSYTTTSTTTSSYSRTENHSNALFSFGAYYKFDIK</sequence>
<evidence type="ECO:0000313" key="3">
    <source>
        <dbReference type="EMBL" id="SPE76201.1"/>
    </source>
</evidence>
<reference evidence="3 4" key="1">
    <citation type="submission" date="2018-02" db="EMBL/GenBank/DDBJ databases">
        <authorList>
            <person name="Cohen D.B."/>
            <person name="Kent A.D."/>
        </authorList>
    </citation>
    <scope>NUCLEOTIDE SEQUENCE [LARGE SCALE GENOMIC DNA]</scope>
    <source>
        <strain evidence="3">CIP109753</strain>
    </source>
</reference>
<dbReference type="InterPro" id="IPR025665">
    <property type="entry name" value="Beta-barrel_OMP_2"/>
</dbReference>
<keyword evidence="1" id="KW-0732">Signal</keyword>
<evidence type="ECO:0000256" key="1">
    <source>
        <dbReference type="SAM" id="SignalP"/>
    </source>
</evidence>
<evidence type="ECO:0000259" key="2">
    <source>
        <dbReference type="Pfam" id="PF13568"/>
    </source>
</evidence>
<dbReference type="AlphaFoldDB" id="A0A2N9P789"/>
<name>A0A2N9P789_9FLAO</name>
<dbReference type="Pfam" id="PF13568">
    <property type="entry name" value="OMP_b-brl_2"/>
    <property type="match status" value="1"/>
</dbReference>
<protein>
    <recommendedName>
        <fullName evidence="2">Outer membrane protein beta-barrel domain-containing protein</fullName>
    </recommendedName>
</protein>
<dbReference type="Proteomes" id="UP000238180">
    <property type="component" value="Unassembled WGS sequence"/>
</dbReference>
<feature type="chain" id="PRO_5014673575" description="Outer membrane protein beta-barrel domain-containing protein" evidence="1">
    <location>
        <begin position="21"/>
        <end position="226"/>
    </location>
</feature>
<dbReference type="RefSeq" id="WP_105195282.1">
    <property type="nucleotide sequence ID" value="NZ_OLKH01000049.1"/>
</dbReference>
<feature type="signal peptide" evidence="1">
    <location>
        <begin position="1"/>
        <end position="20"/>
    </location>
</feature>
<gene>
    <name evidence="3" type="ORF">FLACOL_00179</name>
</gene>